<dbReference type="RefSeq" id="WP_165101026.1">
    <property type="nucleotide sequence ID" value="NZ_CP049056.1"/>
</dbReference>
<dbReference type="PANTHER" id="PTHR34182">
    <property type="entry name" value="PROTEIN-EXPORT MEMBRANE PROTEIN SECG"/>
    <property type="match status" value="1"/>
</dbReference>
<name>A0A7L5C380_9RHOB</name>
<dbReference type="InterPro" id="IPR004692">
    <property type="entry name" value="SecG"/>
</dbReference>
<feature type="region of interest" description="Disordered" evidence="13">
    <location>
        <begin position="84"/>
        <end position="122"/>
    </location>
</feature>
<keyword evidence="6 12" id="KW-0812">Transmembrane</keyword>
<dbReference type="Pfam" id="PF03840">
    <property type="entry name" value="SecG"/>
    <property type="match status" value="1"/>
</dbReference>
<dbReference type="Proteomes" id="UP000503336">
    <property type="component" value="Chromosome"/>
</dbReference>
<dbReference type="PANTHER" id="PTHR34182:SF1">
    <property type="entry name" value="PROTEIN-EXPORT MEMBRANE PROTEIN SECG"/>
    <property type="match status" value="1"/>
</dbReference>
<evidence type="ECO:0000256" key="11">
    <source>
        <dbReference type="ARBA" id="ARBA00025182"/>
    </source>
</evidence>
<reference evidence="14 15" key="1">
    <citation type="submission" date="2020-02" db="EMBL/GenBank/DDBJ databases">
        <title>complete genome sequence of Rhodobacteraceae bacterium.</title>
        <authorList>
            <person name="Park J."/>
            <person name="Kim Y.-S."/>
            <person name="Kim K.-H."/>
        </authorList>
    </citation>
    <scope>NUCLEOTIDE SEQUENCE [LARGE SCALE GENOMIC DNA]</scope>
    <source>
        <strain evidence="14 15">RR4-56</strain>
    </source>
</reference>
<evidence type="ECO:0000256" key="8">
    <source>
        <dbReference type="ARBA" id="ARBA00022989"/>
    </source>
</evidence>
<evidence type="ECO:0000256" key="12">
    <source>
        <dbReference type="RuleBase" id="RU365087"/>
    </source>
</evidence>
<feature type="compositionally biased region" description="Low complexity" evidence="13">
    <location>
        <begin position="105"/>
        <end position="115"/>
    </location>
</feature>
<evidence type="ECO:0000256" key="7">
    <source>
        <dbReference type="ARBA" id="ARBA00022927"/>
    </source>
</evidence>
<keyword evidence="9 12" id="KW-0811">Translocation</keyword>
<organism evidence="14 15">
    <name type="scientific">Pikeienuella piscinae</name>
    <dbReference type="NCBI Taxonomy" id="2748098"/>
    <lineage>
        <taxon>Bacteria</taxon>
        <taxon>Pseudomonadati</taxon>
        <taxon>Pseudomonadota</taxon>
        <taxon>Alphaproteobacteria</taxon>
        <taxon>Rhodobacterales</taxon>
        <taxon>Paracoccaceae</taxon>
        <taxon>Pikeienuella</taxon>
    </lineage>
</organism>
<feature type="transmembrane region" description="Helical" evidence="12">
    <location>
        <begin position="51"/>
        <end position="70"/>
    </location>
</feature>
<gene>
    <name evidence="14" type="primary">secG</name>
    <name evidence="14" type="ORF">G5B40_16875</name>
</gene>
<evidence type="ECO:0000256" key="9">
    <source>
        <dbReference type="ARBA" id="ARBA00023010"/>
    </source>
</evidence>
<comment type="subcellular location">
    <subcellularLocation>
        <location evidence="1 12">Cell membrane</location>
        <topology evidence="1 12">Multi-pass membrane protein</topology>
    </subcellularLocation>
</comment>
<keyword evidence="4 12" id="KW-0813">Transport</keyword>
<evidence type="ECO:0000256" key="4">
    <source>
        <dbReference type="ARBA" id="ARBA00022448"/>
    </source>
</evidence>
<dbReference type="GO" id="GO:0005886">
    <property type="term" value="C:plasma membrane"/>
    <property type="evidence" value="ECO:0007669"/>
    <property type="project" value="UniProtKB-SubCell"/>
</dbReference>
<comment type="caution">
    <text evidence="12">Lacks conserved residue(s) required for the propagation of feature annotation.</text>
</comment>
<keyword evidence="8 12" id="KW-1133">Transmembrane helix</keyword>
<dbReference type="EMBL" id="CP049056">
    <property type="protein sequence ID" value="QIE56966.1"/>
    <property type="molecule type" value="Genomic_DNA"/>
</dbReference>
<dbReference type="NCBIfam" id="TIGR00810">
    <property type="entry name" value="secG"/>
    <property type="match status" value="1"/>
</dbReference>
<comment type="similarity">
    <text evidence="2 12">Belongs to the SecG family.</text>
</comment>
<dbReference type="GO" id="GO:0043952">
    <property type="term" value="P:protein transport by the Sec complex"/>
    <property type="evidence" value="ECO:0007669"/>
    <property type="project" value="TreeGrafter"/>
</dbReference>
<keyword evidence="7 12" id="KW-0653">Protein transport</keyword>
<evidence type="ECO:0000256" key="10">
    <source>
        <dbReference type="ARBA" id="ARBA00023136"/>
    </source>
</evidence>
<dbReference type="KEGG" id="hdh:G5B40_16875"/>
<dbReference type="GO" id="GO:0009306">
    <property type="term" value="P:protein secretion"/>
    <property type="evidence" value="ECO:0007669"/>
    <property type="project" value="UniProtKB-UniRule"/>
</dbReference>
<evidence type="ECO:0000256" key="6">
    <source>
        <dbReference type="ARBA" id="ARBA00022692"/>
    </source>
</evidence>
<protein>
    <recommendedName>
        <fullName evidence="3 12">Protein-export membrane protein SecG</fullName>
    </recommendedName>
</protein>
<keyword evidence="5 12" id="KW-1003">Cell membrane</keyword>
<evidence type="ECO:0000313" key="15">
    <source>
        <dbReference type="Proteomes" id="UP000503336"/>
    </source>
</evidence>
<keyword evidence="10 12" id="KW-0472">Membrane</keyword>
<dbReference type="AlphaFoldDB" id="A0A7L5C380"/>
<evidence type="ECO:0000256" key="13">
    <source>
        <dbReference type="SAM" id="MobiDB-lite"/>
    </source>
</evidence>
<evidence type="ECO:0000256" key="1">
    <source>
        <dbReference type="ARBA" id="ARBA00004651"/>
    </source>
</evidence>
<dbReference type="GO" id="GO:0065002">
    <property type="term" value="P:intracellular protein transmembrane transport"/>
    <property type="evidence" value="ECO:0007669"/>
    <property type="project" value="TreeGrafter"/>
</dbReference>
<comment type="function">
    <text evidence="11 12">Involved in protein export. Participates in an early event of protein translocation.</text>
</comment>
<dbReference type="PRINTS" id="PR01651">
    <property type="entry name" value="SECGEXPORT"/>
</dbReference>
<evidence type="ECO:0000313" key="14">
    <source>
        <dbReference type="EMBL" id="QIE56966.1"/>
    </source>
</evidence>
<proteinExistence type="inferred from homology"/>
<keyword evidence="15" id="KW-1185">Reference proteome</keyword>
<accession>A0A7L5C380</accession>
<dbReference type="GO" id="GO:0015450">
    <property type="term" value="F:protein-transporting ATPase activity"/>
    <property type="evidence" value="ECO:0007669"/>
    <property type="project" value="UniProtKB-UniRule"/>
</dbReference>
<evidence type="ECO:0000256" key="5">
    <source>
        <dbReference type="ARBA" id="ARBA00022475"/>
    </source>
</evidence>
<evidence type="ECO:0000256" key="2">
    <source>
        <dbReference type="ARBA" id="ARBA00008445"/>
    </source>
</evidence>
<sequence length="122" mass="11799">MENIVLIVHLVIAAFLIGVVLLQRSEGGALGMGGGGGGLVSSRGAATALSKVTWALAAAFIATSLILTVISATSTGSRSVIEGVSTGVPEADDSGAPTSGGFSLPAQPTAPTETPTAPPAAD</sequence>
<evidence type="ECO:0000256" key="3">
    <source>
        <dbReference type="ARBA" id="ARBA00017876"/>
    </source>
</evidence>